<sequence>MSTFARLPPSGIKVVIVGAGFAGLCAAIECDRKGHSVILLEKVKDVKPLGDLITFDSNGSHVFGQWENVLETLDPLLYKSPGIDYHDWKGQFVTRQNWDADRQIRTRSISGHRGEIHLVILQHALDRGIDVRLGQKVTDYFETDEGAGVVSNGEKIMGDCVIAAEGVKSPGRKAVLGYEDLPKASGYAVYRAWFDSEVLANNPLTKHLVVNGDTHTGWLGHDVHFLATSLKNGKDFSWAMTHKDAANIDEDWQFPGKKEDVLKELEGWSPVARELVKCTPDRNLVDYKLVFRDPLPTFVSSKARILLIGDAAHPFLPTSVQGASQAMEDGVTIAVCLEKSGKDNVAQALRAHEAIRYDRVHRAQMTGVTTREQWHKADWDAIWKDPQSLHFKREAWLLDFDPEVHAYEVFDATFAKLNQASAVEKKQEAFSNGAATLSALPKAVDV</sequence>
<evidence type="ECO:0000259" key="11">
    <source>
        <dbReference type="PROSITE" id="PS51032"/>
    </source>
</evidence>
<evidence type="ECO:0000256" key="3">
    <source>
        <dbReference type="ARBA" id="ARBA00022630"/>
    </source>
</evidence>
<proteinExistence type="inferred from homology"/>
<dbReference type="PRINTS" id="PR00420">
    <property type="entry name" value="RNGMNOXGNASE"/>
</dbReference>
<protein>
    <recommendedName>
        <fullName evidence="11">AP2/ERF domain-containing protein</fullName>
    </recommendedName>
</protein>
<accession>A0A3D8QDM1</accession>
<evidence type="ECO:0000256" key="10">
    <source>
        <dbReference type="ARBA" id="ARBA00023242"/>
    </source>
</evidence>
<evidence type="ECO:0000256" key="8">
    <source>
        <dbReference type="ARBA" id="ARBA00023125"/>
    </source>
</evidence>
<gene>
    <name evidence="12" type="ORF">BP6252_13030</name>
</gene>
<dbReference type="GO" id="GO:0003677">
    <property type="term" value="F:DNA binding"/>
    <property type="evidence" value="ECO:0007669"/>
    <property type="project" value="UniProtKB-KW"/>
</dbReference>
<evidence type="ECO:0000313" key="12">
    <source>
        <dbReference type="EMBL" id="RDW59943.1"/>
    </source>
</evidence>
<dbReference type="PANTHER" id="PTHR13789:SF236">
    <property type="entry name" value="MONOOXYGENASE, PUTATIVE (AFU_ORTHOLOGUE AFUA_6G12060)-RELATED"/>
    <property type="match status" value="1"/>
</dbReference>
<dbReference type="GO" id="GO:0005634">
    <property type="term" value="C:nucleus"/>
    <property type="evidence" value="ECO:0007669"/>
    <property type="project" value="UniProtKB-SubCell"/>
</dbReference>
<dbReference type="Gene3D" id="3.50.50.60">
    <property type="entry name" value="FAD/NAD(P)-binding domain"/>
    <property type="match status" value="1"/>
</dbReference>
<comment type="caution">
    <text evidence="12">The sequence shown here is derived from an EMBL/GenBank/DDBJ whole genome shotgun (WGS) entry which is preliminary data.</text>
</comment>
<dbReference type="InterPro" id="IPR036188">
    <property type="entry name" value="FAD/NAD-bd_sf"/>
</dbReference>
<organism evidence="12 13">
    <name type="scientific">Coleophoma cylindrospora</name>
    <dbReference type="NCBI Taxonomy" id="1849047"/>
    <lineage>
        <taxon>Eukaryota</taxon>
        <taxon>Fungi</taxon>
        <taxon>Dikarya</taxon>
        <taxon>Ascomycota</taxon>
        <taxon>Pezizomycotina</taxon>
        <taxon>Leotiomycetes</taxon>
        <taxon>Helotiales</taxon>
        <taxon>Dermateaceae</taxon>
        <taxon>Coleophoma</taxon>
    </lineage>
</organism>
<dbReference type="GO" id="GO:0071949">
    <property type="term" value="F:FAD binding"/>
    <property type="evidence" value="ECO:0007669"/>
    <property type="project" value="InterPro"/>
</dbReference>
<keyword evidence="3" id="KW-0285">Flavoprotein</keyword>
<dbReference type="PANTHER" id="PTHR13789">
    <property type="entry name" value="MONOOXYGENASE"/>
    <property type="match status" value="1"/>
</dbReference>
<keyword evidence="5" id="KW-0560">Oxidoreductase</keyword>
<reference evidence="12 13" key="1">
    <citation type="journal article" date="2018" name="IMA Fungus">
        <title>IMA Genome-F 9: Draft genome sequence of Annulohypoxylon stygium, Aspergillus mulundensis, Berkeleyomyces basicola (syn. Thielaviopsis basicola), Ceratocystis smalleyi, two Cercospora beticola strains, Coleophoma cylindrospora, Fusarium fracticaudum, Phialophora cf. hyalina, and Morchella septimelata.</title>
        <authorList>
            <person name="Wingfield B.D."/>
            <person name="Bills G.F."/>
            <person name="Dong Y."/>
            <person name="Huang W."/>
            <person name="Nel W.J."/>
            <person name="Swalarsk-Parry B.S."/>
            <person name="Vaghefi N."/>
            <person name="Wilken P.M."/>
            <person name="An Z."/>
            <person name="de Beer Z.W."/>
            <person name="De Vos L."/>
            <person name="Chen L."/>
            <person name="Duong T.A."/>
            <person name="Gao Y."/>
            <person name="Hammerbacher A."/>
            <person name="Kikkert J.R."/>
            <person name="Li Y."/>
            <person name="Li H."/>
            <person name="Li K."/>
            <person name="Li Q."/>
            <person name="Liu X."/>
            <person name="Ma X."/>
            <person name="Naidoo K."/>
            <person name="Pethybridge S.J."/>
            <person name="Sun J."/>
            <person name="Steenkamp E.T."/>
            <person name="van der Nest M.A."/>
            <person name="van Wyk S."/>
            <person name="Wingfield M.J."/>
            <person name="Xiong C."/>
            <person name="Yue Q."/>
            <person name="Zhang X."/>
        </authorList>
    </citation>
    <scope>NUCLEOTIDE SEQUENCE [LARGE SCALE GENOMIC DNA]</scope>
    <source>
        <strain evidence="12 13">BP6252</strain>
    </source>
</reference>
<dbReference type="AlphaFoldDB" id="A0A3D8QDM1"/>
<dbReference type="Proteomes" id="UP000256645">
    <property type="component" value="Unassembled WGS sequence"/>
</dbReference>
<keyword evidence="7" id="KW-0503">Monooxygenase</keyword>
<evidence type="ECO:0000256" key="4">
    <source>
        <dbReference type="ARBA" id="ARBA00022827"/>
    </source>
</evidence>
<dbReference type="InterPro" id="IPR002938">
    <property type="entry name" value="FAD-bd"/>
</dbReference>
<dbReference type="PROSITE" id="PS51032">
    <property type="entry name" value="AP2_ERF"/>
    <property type="match status" value="1"/>
</dbReference>
<keyword evidence="13" id="KW-1185">Reference proteome</keyword>
<feature type="domain" description="AP2/ERF" evidence="11">
    <location>
        <begin position="364"/>
        <end position="431"/>
    </location>
</feature>
<dbReference type="GO" id="GO:0004497">
    <property type="term" value="F:monooxygenase activity"/>
    <property type="evidence" value="ECO:0007669"/>
    <property type="project" value="UniProtKB-KW"/>
</dbReference>
<evidence type="ECO:0000256" key="9">
    <source>
        <dbReference type="ARBA" id="ARBA00023163"/>
    </source>
</evidence>
<keyword evidence="9" id="KW-0804">Transcription</keyword>
<evidence type="ECO:0000256" key="2">
    <source>
        <dbReference type="ARBA" id="ARBA00007992"/>
    </source>
</evidence>
<evidence type="ECO:0000313" key="13">
    <source>
        <dbReference type="Proteomes" id="UP000256645"/>
    </source>
</evidence>
<name>A0A3D8QDM1_9HELO</name>
<dbReference type="SUPFAM" id="SSF54373">
    <property type="entry name" value="FAD-linked reductases, C-terminal domain"/>
    <property type="match status" value="1"/>
</dbReference>
<comment type="similarity">
    <text evidence="2">Belongs to the paxM FAD-dependent monooxygenase family.</text>
</comment>
<dbReference type="InterPro" id="IPR001471">
    <property type="entry name" value="AP2/ERF_dom"/>
</dbReference>
<dbReference type="GO" id="GO:0003700">
    <property type="term" value="F:DNA-binding transcription factor activity"/>
    <property type="evidence" value="ECO:0007669"/>
    <property type="project" value="InterPro"/>
</dbReference>
<dbReference type="Pfam" id="PF01494">
    <property type="entry name" value="FAD_binding_3"/>
    <property type="match status" value="1"/>
</dbReference>
<keyword evidence="4" id="KW-0274">FAD</keyword>
<dbReference type="EMBL" id="PDLM01000016">
    <property type="protein sequence ID" value="RDW59943.1"/>
    <property type="molecule type" value="Genomic_DNA"/>
</dbReference>
<evidence type="ECO:0000256" key="1">
    <source>
        <dbReference type="ARBA" id="ARBA00004123"/>
    </source>
</evidence>
<dbReference type="SUPFAM" id="SSF51905">
    <property type="entry name" value="FAD/NAD(P)-binding domain"/>
    <property type="match status" value="1"/>
</dbReference>
<keyword evidence="10" id="KW-0539">Nucleus</keyword>
<dbReference type="OrthoDB" id="16820at2759"/>
<keyword evidence="8" id="KW-0238">DNA-binding</keyword>
<dbReference type="InterPro" id="IPR050493">
    <property type="entry name" value="FAD-dep_Monooxygenase_BioMet"/>
</dbReference>
<evidence type="ECO:0000256" key="6">
    <source>
        <dbReference type="ARBA" id="ARBA00023015"/>
    </source>
</evidence>
<evidence type="ECO:0000256" key="7">
    <source>
        <dbReference type="ARBA" id="ARBA00023033"/>
    </source>
</evidence>
<evidence type="ECO:0000256" key="5">
    <source>
        <dbReference type="ARBA" id="ARBA00023002"/>
    </source>
</evidence>
<keyword evidence="6" id="KW-0805">Transcription regulation</keyword>
<dbReference type="STRING" id="1849047.A0A3D8QDM1"/>
<comment type="subcellular location">
    <subcellularLocation>
        <location evidence="1">Nucleus</location>
    </subcellularLocation>
</comment>